<organism evidence="1 2">
    <name type="scientific">Portunus trituberculatus</name>
    <name type="common">Swimming crab</name>
    <name type="synonym">Neptunus trituberculatus</name>
    <dbReference type="NCBI Taxonomy" id="210409"/>
    <lineage>
        <taxon>Eukaryota</taxon>
        <taxon>Metazoa</taxon>
        <taxon>Ecdysozoa</taxon>
        <taxon>Arthropoda</taxon>
        <taxon>Crustacea</taxon>
        <taxon>Multicrustacea</taxon>
        <taxon>Malacostraca</taxon>
        <taxon>Eumalacostraca</taxon>
        <taxon>Eucarida</taxon>
        <taxon>Decapoda</taxon>
        <taxon>Pleocyemata</taxon>
        <taxon>Brachyura</taxon>
        <taxon>Eubrachyura</taxon>
        <taxon>Portunoidea</taxon>
        <taxon>Portunidae</taxon>
        <taxon>Portuninae</taxon>
        <taxon>Portunus</taxon>
    </lineage>
</organism>
<evidence type="ECO:0000313" key="2">
    <source>
        <dbReference type="Proteomes" id="UP000324222"/>
    </source>
</evidence>
<sequence>MVSVFHTLPSAMVMLTAKILQMRQTV</sequence>
<protein>
    <submittedName>
        <fullName evidence="1">Uncharacterized protein</fullName>
    </submittedName>
</protein>
<accession>A0A5B7IRW6</accession>
<dbReference type="EMBL" id="VSRR010062471">
    <property type="protein sequence ID" value="MPC83418.1"/>
    <property type="molecule type" value="Genomic_DNA"/>
</dbReference>
<proteinExistence type="predicted"/>
<name>A0A5B7IRW6_PORTR</name>
<gene>
    <name evidence="1" type="ORF">E2C01_078127</name>
</gene>
<keyword evidence="2" id="KW-1185">Reference proteome</keyword>
<evidence type="ECO:0000313" key="1">
    <source>
        <dbReference type="EMBL" id="MPC83418.1"/>
    </source>
</evidence>
<dbReference type="Proteomes" id="UP000324222">
    <property type="component" value="Unassembled WGS sequence"/>
</dbReference>
<dbReference type="AlphaFoldDB" id="A0A5B7IRW6"/>
<comment type="caution">
    <text evidence="1">The sequence shown here is derived from an EMBL/GenBank/DDBJ whole genome shotgun (WGS) entry which is preliminary data.</text>
</comment>
<reference evidence="1 2" key="1">
    <citation type="submission" date="2019-05" db="EMBL/GenBank/DDBJ databases">
        <title>Another draft genome of Portunus trituberculatus and its Hox gene families provides insights of decapod evolution.</title>
        <authorList>
            <person name="Jeong J.-H."/>
            <person name="Song I."/>
            <person name="Kim S."/>
            <person name="Choi T."/>
            <person name="Kim D."/>
            <person name="Ryu S."/>
            <person name="Kim W."/>
        </authorList>
    </citation>
    <scope>NUCLEOTIDE SEQUENCE [LARGE SCALE GENOMIC DNA]</scope>
    <source>
        <tissue evidence="1">Muscle</tissue>
    </source>
</reference>